<dbReference type="Gene3D" id="2.60.420.10">
    <property type="entry name" value="Maltose phosphorylase, domain 3"/>
    <property type="match status" value="1"/>
</dbReference>
<dbReference type="PANTHER" id="PTHR33307:SF6">
    <property type="entry name" value="ALPHA-RHAMNOSIDASE (EUROFUNG)-RELATED"/>
    <property type="match status" value="1"/>
</dbReference>
<sequence>MCSQSIDVLRFEHYAVAHQLGTQAPRPRLSWTFADVPDNFIQHEYEVEITHHDVDSSASSGPVRHSDKVASSQSVLVPWPSSASDLTSRARASARVRAWGRNSRSSTASASSTVEVPWSEPVVIEAGLLERKEWQAQLVSSPWEYPEDSPQPEELFRKQFALESAGSPDQKKIKAARLYITAQGVYEAEINGKVVGDHFLAPGWTEYRRRLRYQCFDVAELLEQQQGNNTFGVRVAEGWFCGRLGFNGGARCHFGERPALFAQLEITYEDGSRQTVATDDTWEVVKGPTFKAEIYDGEKYDARLEIDGWSGSLVGQPAGQTTSATQAGHQPKWEKVSAKGPLPDTVALIAEEAEPVRRIQTIQPVKHITTPSGRTVVDFGQNLVGYTRIKNIKGLRGDKVALSHAEVMEKDELGTRPLRKADCRDEYILRGDLAGGESWEPRFTFHGYRYVQIDGWPGNNDDLLSSIEAVVCHTDMRKTGEFSCSNAQLNRLHENVQWSMRGNFLSVPTDCPQRDERLGWTGDLAMFSPTATLLYKCTDMIRGWLRDLAVEQARQGGVPPMVIPNVLPKNSVFGSVLPAAIWGDAAVLTPWAVYRATGDAEVLREQYQSMLDWVAAIPRNKTGNTHLWDATLAQLGDWLDPSAPPENPAGAKCDAILVADAFLIHTLDVMAQAAAILSQTDDAAKFQAEAAAARAEFAYEYITAAGRLMSDSQTGYALAIVFDLYPTAKQRQTGCERLVRIVRRNGFRIGTGFAGTPYICEALTRAGRADVAYAMLYCDECPSWLYSVKMGATTIWERYDSMLPDGSVNPGEMTSFNHYALGSVARWMWERAAGLQAAEPGWRRLRVAPIVGGDLTCASARHETPFGPAESSWKVLGDFERGEGKDAGGAREKQRLVMTVVVPPNTTAEVVFPEGPSSREQTSPVELGSGTHEFSVVIDKPGWPVEPIGMFG</sequence>
<evidence type="ECO:0000256" key="2">
    <source>
        <dbReference type="ARBA" id="ARBA00012652"/>
    </source>
</evidence>
<comment type="catalytic activity">
    <reaction evidence="1">
        <text>Hydrolysis of terminal non-reducing alpha-L-rhamnose residues in alpha-L-rhamnosides.</text>
        <dbReference type="EC" id="3.2.1.40"/>
    </reaction>
</comment>
<dbReference type="EC" id="3.2.1.40" evidence="2"/>
<dbReference type="InterPro" id="IPR013737">
    <property type="entry name" value="Bac_rhamnosid_N"/>
</dbReference>
<dbReference type="InterPro" id="IPR012341">
    <property type="entry name" value="6hp_glycosidase-like_sf"/>
</dbReference>
<feature type="region of interest" description="Disordered" evidence="4">
    <location>
        <begin position="316"/>
        <end position="337"/>
    </location>
</feature>
<proteinExistence type="predicted"/>
<protein>
    <recommendedName>
        <fullName evidence="2">alpha-L-rhamnosidase</fullName>
        <ecNumber evidence="2">3.2.1.40</ecNumber>
    </recommendedName>
</protein>
<dbReference type="Pfam" id="PF17390">
    <property type="entry name" value="Bac_rhamnosid_C"/>
    <property type="match status" value="1"/>
</dbReference>
<evidence type="ECO:0000259" key="5">
    <source>
        <dbReference type="Pfam" id="PF05592"/>
    </source>
</evidence>
<keyword evidence="10" id="KW-1185">Reference proteome</keyword>
<dbReference type="InterPro" id="IPR035396">
    <property type="entry name" value="Bac_rhamnosid6H"/>
</dbReference>
<dbReference type="InterPro" id="IPR008902">
    <property type="entry name" value="Rhamnosid_concanavalin"/>
</dbReference>
<dbReference type="InterPro" id="IPR008928">
    <property type="entry name" value="6-hairpin_glycosidase_sf"/>
</dbReference>
<dbReference type="PIRSF" id="PIRSF010631">
    <property type="entry name" value="A-rhamnsds"/>
    <property type="match status" value="1"/>
</dbReference>
<evidence type="ECO:0000256" key="1">
    <source>
        <dbReference type="ARBA" id="ARBA00001445"/>
    </source>
</evidence>
<evidence type="ECO:0000259" key="7">
    <source>
        <dbReference type="Pfam" id="PF17389"/>
    </source>
</evidence>
<name>A0A136JJS4_9PEZI</name>
<gene>
    <name evidence="9" type="ORF">Micbo1qcDRAFT_211679</name>
</gene>
<feature type="domain" description="Bacterial alpha-L-rhamnosidase N-terminal" evidence="6">
    <location>
        <begin position="171"/>
        <end position="313"/>
    </location>
</feature>
<keyword evidence="3" id="KW-0378">Hydrolase</keyword>
<dbReference type="AlphaFoldDB" id="A0A136JJS4"/>
<evidence type="ECO:0000259" key="8">
    <source>
        <dbReference type="Pfam" id="PF17390"/>
    </source>
</evidence>
<evidence type="ECO:0000313" key="9">
    <source>
        <dbReference type="EMBL" id="KXJ97405.1"/>
    </source>
</evidence>
<dbReference type="Pfam" id="PF17389">
    <property type="entry name" value="Bac_rhamnosid6H"/>
    <property type="match status" value="1"/>
</dbReference>
<dbReference type="PANTHER" id="PTHR33307">
    <property type="entry name" value="ALPHA-RHAMNOSIDASE (EUROFUNG)"/>
    <property type="match status" value="1"/>
</dbReference>
<evidence type="ECO:0000313" key="10">
    <source>
        <dbReference type="Proteomes" id="UP000070501"/>
    </source>
</evidence>
<dbReference type="Pfam" id="PF08531">
    <property type="entry name" value="Bac_rhamnosid_N"/>
    <property type="match status" value="1"/>
</dbReference>
<evidence type="ECO:0000256" key="3">
    <source>
        <dbReference type="ARBA" id="ARBA00022801"/>
    </source>
</evidence>
<dbReference type="STRING" id="196109.A0A136JJS4"/>
<dbReference type="Gene3D" id="2.60.40.10">
    <property type="entry name" value="Immunoglobulins"/>
    <property type="match status" value="1"/>
</dbReference>
<dbReference type="InParanoid" id="A0A136JJS4"/>
<feature type="domain" description="Alpha-L-rhamnosidase concanavalin-like" evidence="5">
    <location>
        <begin position="369"/>
        <end position="471"/>
    </location>
</feature>
<dbReference type="GO" id="GO:0005975">
    <property type="term" value="P:carbohydrate metabolic process"/>
    <property type="evidence" value="ECO:0007669"/>
    <property type="project" value="InterPro"/>
</dbReference>
<dbReference type="InterPro" id="IPR035398">
    <property type="entry name" value="Bac_rhamnosid_C"/>
</dbReference>
<dbReference type="PROSITE" id="PS50007">
    <property type="entry name" value="PIPLC_X_DOMAIN"/>
    <property type="match status" value="1"/>
</dbReference>
<accession>A0A136JJS4</accession>
<dbReference type="Gene3D" id="1.50.10.10">
    <property type="match status" value="1"/>
</dbReference>
<dbReference type="Proteomes" id="UP000070501">
    <property type="component" value="Unassembled WGS sequence"/>
</dbReference>
<evidence type="ECO:0000256" key="4">
    <source>
        <dbReference type="SAM" id="MobiDB-lite"/>
    </source>
</evidence>
<feature type="compositionally biased region" description="Polar residues" evidence="4">
    <location>
        <begin position="318"/>
        <end position="328"/>
    </location>
</feature>
<feature type="domain" description="Alpha-L-rhamnosidase six-hairpin glycosidase" evidence="7">
    <location>
        <begin position="477"/>
        <end position="830"/>
    </location>
</feature>
<dbReference type="GO" id="GO:0030596">
    <property type="term" value="F:alpha-L-rhamnosidase activity"/>
    <property type="evidence" value="ECO:0007669"/>
    <property type="project" value="UniProtKB-EC"/>
</dbReference>
<dbReference type="SUPFAM" id="SSF48208">
    <property type="entry name" value="Six-hairpin glycosidases"/>
    <property type="match status" value="1"/>
</dbReference>
<organism evidence="9 10">
    <name type="scientific">Microdochium bolleyi</name>
    <dbReference type="NCBI Taxonomy" id="196109"/>
    <lineage>
        <taxon>Eukaryota</taxon>
        <taxon>Fungi</taxon>
        <taxon>Dikarya</taxon>
        <taxon>Ascomycota</taxon>
        <taxon>Pezizomycotina</taxon>
        <taxon>Sordariomycetes</taxon>
        <taxon>Xylariomycetidae</taxon>
        <taxon>Xylariales</taxon>
        <taxon>Microdochiaceae</taxon>
        <taxon>Microdochium</taxon>
    </lineage>
</organism>
<reference evidence="10" key="1">
    <citation type="submission" date="2016-02" db="EMBL/GenBank/DDBJ databases">
        <title>Draft genome sequence of Microdochium bolleyi, a fungal endophyte of beachgrass.</title>
        <authorList>
            <consortium name="DOE Joint Genome Institute"/>
            <person name="David A.S."/>
            <person name="May G."/>
            <person name="Haridas S."/>
            <person name="Lim J."/>
            <person name="Wang M."/>
            <person name="Labutti K."/>
            <person name="Lipzen A."/>
            <person name="Barry K."/>
            <person name="Grigoriev I.V."/>
        </authorList>
    </citation>
    <scope>NUCLEOTIDE SEQUENCE [LARGE SCALE GENOMIC DNA]</scope>
    <source>
        <strain evidence="10">J235TASD1</strain>
    </source>
</reference>
<dbReference type="InterPro" id="IPR013783">
    <property type="entry name" value="Ig-like_fold"/>
</dbReference>
<dbReference type="Gene3D" id="2.60.120.260">
    <property type="entry name" value="Galactose-binding domain-like"/>
    <property type="match status" value="2"/>
</dbReference>
<evidence type="ECO:0000259" key="6">
    <source>
        <dbReference type="Pfam" id="PF08531"/>
    </source>
</evidence>
<feature type="domain" description="Alpha-L-rhamnosidase C-terminal" evidence="8">
    <location>
        <begin position="834"/>
        <end position="875"/>
    </location>
</feature>
<dbReference type="Pfam" id="PF25788">
    <property type="entry name" value="Ig_Rha78A_N"/>
    <property type="match status" value="1"/>
</dbReference>
<dbReference type="InterPro" id="IPR016007">
    <property type="entry name" value="Alpha_rhamnosid"/>
</dbReference>
<dbReference type="Pfam" id="PF05592">
    <property type="entry name" value="Bac_rhamnosid"/>
    <property type="match status" value="1"/>
</dbReference>
<dbReference type="EMBL" id="KQ964245">
    <property type="protein sequence ID" value="KXJ97405.1"/>
    <property type="molecule type" value="Genomic_DNA"/>
</dbReference>
<dbReference type="OrthoDB" id="10036721at2759"/>